<sequence length="632" mass="70104">MAAELWEIRDFIAGVPAFAELPAAVLDALPRRLTVRYLRRGRPFPPPDAEPGLWIVRSGALAVREPDGRLREKLGETDLYLDAPDATEHDTRADDDGGAATVAVVEDSLLYQLPLPAFEELLAAHPVFAWRFERTRRERLERALSELGQGGRPEGLMAATVEALLRREPITASPDTPIRQGAEIMTEAQVSALLLLEDDRLVGLVTDRDLRRRCLAAGVSVDSPLRAIMTETLITVAPTGSAFEASLLFSRHNIHHLPVLAEDGALVGILSTSDLLRHQGTHSIHLVRDAMAAPDVEAIARVGSRLPDLEAQLVAIGAEAEPLGEAMVTVTDAMTRRLTELAEQELSKTLGPAPVAWAWAALGSQGRREQTAFTDQDNALILDDAFEPDRHGEWFERLARFVTDGLTAAGLEPCPGGTMATTPDWRQSLIGWTQTFHDWIEQPESHSIMLATNFFDMRVVAGRESLLDRLWAAVRPMAQSNTIFQRRLANNALAIRMPLGFFRRLVVVDDEQHDERLDLKRYGLMPIADLARLQAVSLGLPELHTVRRLQAVARAGGMSDQAAAGLADAWRLFYVLRARHQARQARRGEPLDNRLDPDQLSGLERDHLRDAFRVVDDHQRWVRAHFDVSGTR</sequence>
<evidence type="ECO:0000256" key="2">
    <source>
        <dbReference type="PROSITE-ProRule" id="PRU00703"/>
    </source>
</evidence>
<dbReference type="Proteomes" id="UP001327459">
    <property type="component" value="Chromosome"/>
</dbReference>
<dbReference type="InterPro" id="IPR018490">
    <property type="entry name" value="cNMP-bd_dom_sf"/>
</dbReference>
<dbReference type="InterPro" id="IPR014710">
    <property type="entry name" value="RmlC-like_jellyroll"/>
</dbReference>
<reference evidence="4 5" key="1">
    <citation type="submission" date="2023-11" db="EMBL/GenBank/DDBJ databases">
        <title>MicrobeMod: A computational toolkit for identifying prokaryotic methylation and restriction-modification with nanopore sequencing.</title>
        <authorList>
            <person name="Crits-Christoph A."/>
            <person name="Kang S.C."/>
            <person name="Lee H."/>
            <person name="Ostrov N."/>
        </authorList>
    </citation>
    <scope>NUCLEOTIDE SEQUENCE [LARGE SCALE GENOMIC DNA]</scope>
    <source>
        <strain evidence="4 5">ATCC 49870</strain>
    </source>
</reference>
<dbReference type="Gene3D" id="3.10.580.10">
    <property type="entry name" value="CBS-domain"/>
    <property type="match status" value="1"/>
</dbReference>
<dbReference type="Pfam" id="PF00571">
    <property type="entry name" value="CBS"/>
    <property type="match status" value="2"/>
</dbReference>
<dbReference type="InterPro" id="IPR000644">
    <property type="entry name" value="CBS_dom"/>
</dbReference>
<dbReference type="EMBL" id="CP140153">
    <property type="protein sequence ID" value="WQH15516.1"/>
    <property type="molecule type" value="Genomic_DNA"/>
</dbReference>
<protein>
    <submittedName>
        <fullName evidence="4">Nucleotidyltransferase substrate binding domain-containing protein</fullName>
    </submittedName>
</protein>
<dbReference type="PANTHER" id="PTHR43080">
    <property type="entry name" value="CBS DOMAIN-CONTAINING PROTEIN CBSX3, MITOCHONDRIAL"/>
    <property type="match status" value="1"/>
</dbReference>
<evidence type="ECO:0000313" key="5">
    <source>
        <dbReference type="Proteomes" id="UP001327459"/>
    </source>
</evidence>
<dbReference type="SUPFAM" id="SSF54631">
    <property type="entry name" value="CBS-domain pair"/>
    <property type="match status" value="1"/>
</dbReference>
<dbReference type="Pfam" id="PF03445">
    <property type="entry name" value="DUF294"/>
    <property type="match status" value="1"/>
</dbReference>
<gene>
    <name evidence="4" type="ORF">SR882_07025</name>
</gene>
<dbReference type="Pfam" id="PF10335">
    <property type="entry name" value="DUF294_C"/>
    <property type="match status" value="1"/>
</dbReference>
<keyword evidence="5" id="KW-1185">Reference proteome</keyword>
<dbReference type="Gene3D" id="2.60.120.10">
    <property type="entry name" value="Jelly Rolls"/>
    <property type="match status" value="1"/>
</dbReference>
<dbReference type="InterPro" id="IPR051257">
    <property type="entry name" value="Diverse_CBS-Domain"/>
</dbReference>
<evidence type="ECO:0000313" key="4">
    <source>
        <dbReference type="EMBL" id="WQH15516.1"/>
    </source>
</evidence>
<evidence type="ECO:0000256" key="1">
    <source>
        <dbReference type="ARBA" id="ARBA00023122"/>
    </source>
</evidence>
<organism evidence="4 5">
    <name type="scientific">Guyparkeria halophila</name>
    <dbReference type="NCBI Taxonomy" id="47960"/>
    <lineage>
        <taxon>Bacteria</taxon>
        <taxon>Pseudomonadati</taxon>
        <taxon>Pseudomonadota</taxon>
        <taxon>Gammaproteobacteria</taxon>
        <taxon>Chromatiales</taxon>
        <taxon>Thioalkalibacteraceae</taxon>
        <taxon>Guyparkeria</taxon>
    </lineage>
</organism>
<evidence type="ECO:0000259" key="3">
    <source>
        <dbReference type="PROSITE" id="PS51371"/>
    </source>
</evidence>
<accession>A0ABZ0YU37</accession>
<dbReference type="CDD" id="cd04587">
    <property type="entry name" value="CBS_pair_CAP-ED_NT_Pol-beta-like_DUF294_assoc"/>
    <property type="match status" value="1"/>
</dbReference>
<dbReference type="InterPro" id="IPR005105">
    <property type="entry name" value="GlnD_Uridyltrans_N"/>
</dbReference>
<name>A0ABZ0YU37_9GAMM</name>
<dbReference type="SMART" id="SM00116">
    <property type="entry name" value="CBS"/>
    <property type="match status" value="2"/>
</dbReference>
<feature type="domain" description="CBS" evidence="3">
    <location>
        <begin position="165"/>
        <end position="223"/>
    </location>
</feature>
<feature type="domain" description="CBS" evidence="3">
    <location>
        <begin position="229"/>
        <end position="287"/>
    </location>
</feature>
<dbReference type="InterPro" id="IPR046342">
    <property type="entry name" value="CBS_dom_sf"/>
</dbReference>
<proteinExistence type="predicted"/>
<dbReference type="PROSITE" id="PS51371">
    <property type="entry name" value="CBS"/>
    <property type="match status" value="2"/>
</dbReference>
<dbReference type="InterPro" id="IPR018821">
    <property type="entry name" value="DUF294_put_nucleoTrafse_sb-bd"/>
</dbReference>
<dbReference type="RefSeq" id="WP_322520544.1">
    <property type="nucleotide sequence ID" value="NZ_CP140153.1"/>
</dbReference>
<dbReference type="SUPFAM" id="SSF51206">
    <property type="entry name" value="cAMP-binding domain-like"/>
    <property type="match status" value="1"/>
</dbReference>
<keyword evidence="1 2" id="KW-0129">CBS domain</keyword>
<dbReference type="PANTHER" id="PTHR43080:SF2">
    <property type="entry name" value="CBS DOMAIN-CONTAINING PROTEIN"/>
    <property type="match status" value="1"/>
</dbReference>
<dbReference type="CDD" id="cd05401">
    <property type="entry name" value="NT_GlnE_GlnD_like"/>
    <property type="match status" value="1"/>
</dbReference>